<dbReference type="AlphaFoldDB" id="A0A0S3RKE1"/>
<accession>A0A0S3RKE1</accession>
<protein>
    <submittedName>
        <fullName evidence="1">Uncharacterized protein</fullName>
    </submittedName>
</protein>
<evidence type="ECO:0000313" key="2">
    <source>
        <dbReference type="Proteomes" id="UP000291084"/>
    </source>
</evidence>
<dbReference type="Proteomes" id="UP000291084">
    <property type="component" value="Chromosome 3"/>
</dbReference>
<gene>
    <name evidence="1" type="primary">Vigan.03G062700</name>
    <name evidence="1" type="ORF">VIGAN_03062700</name>
</gene>
<evidence type="ECO:0000313" key="1">
    <source>
        <dbReference type="EMBL" id="BAT80991.1"/>
    </source>
</evidence>
<dbReference type="PANTHER" id="PTHR32059:SF0">
    <property type="entry name" value="RAB11-BINDING PROTEIN RELCH"/>
    <property type="match status" value="1"/>
</dbReference>
<dbReference type="GO" id="GO:0055037">
    <property type="term" value="C:recycling endosome"/>
    <property type="evidence" value="ECO:0007669"/>
    <property type="project" value="TreeGrafter"/>
</dbReference>
<keyword evidence="2" id="KW-1185">Reference proteome</keyword>
<organism evidence="1 2">
    <name type="scientific">Vigna angularis var. angularis</name>
    <dbReference type="NCBI Taxonomy" id="157739"/>
    <lineage>
        <taxon>Eukaryota</taxon>
        <taxon>Viridiplantae</taxon>
        <taxon>Streptophyta</taxon>
        <taxon>Embryophyta</taxon>
        <taxon>Tracheophyta</taxon>
        <taxon>Spermatophyta</taxon>
        <taxon>Magnoliopsida</taxon>
        <taxon>eudicotyledons</taxon>
        <taxon>Gunneridae</taxon>
        <taxon>Pentapetalae</taxon>
        <taxon>rosids</taxon>
        <taxon>fabids</taxon>
        <taxon>Fabales</taxon>
        <taxon>Fabaceae</taxon>
        <taxon>Papilionoideae</taxon>
        <taxon>50 kb inversion clade</taxon>
        <taxon>NPAAA clade</taxon>
        <taxon>indigoferoid/millettioid clade</taxon>
        <taxon>Phaseoleae</taxon>
        <taxon>Vigna</taxon>
    </lineage>
</organism>
<dbReference type="GO" id="GO:0032367">
    <property type="term" value="P:intracellular cholesterol transport"/>
    <property type="evidence" value="ECO:0007669"/>
    <property type="project" value="InterPro"/>
</dbReference>
<proteinExistence type="predicted"/>
<dbReference type="GO" id="GO:0005802">
    <property type="term" value="C:trans-Golgi network"/>
    <property type="evidence" value="ECO:0007669"/>
    <property type="project" value="InterPro"/>
</dbReference>
<name>A0A0S3RKE1_PHAAN</name>
<reference evidence="1 2" key="1">
    <citation type="journal article" date="2015" name="Sci. Rep.">
        <title>The power of single molecule real-time sequencing technology in the de novo assembly of a eukaryotic genome.</title>
        <authorList>
            <person name="Sakai H."/>
            <person name="Naito K."/>
            <person name="Ogiso-Tanaka E."/>
            <person name="Takahashi Y."/>
            <person name="Iseki K."/>
            <person name="Muto C."/>
            <person name="Satou K."/>
            <person name="Teruya K."/>
            <person name="Shiroma A."/>
            <person name="Shimoji M."/>
            <person name="Hirano T."/>
            <person name="Itoh T."/>
            <person name="Kaga A."/>
            <person name="Tomooka N."/>
        </authorList>
    </citation>
    <scope>NUCLEOTIDE SEQUENCE [LARGE SCALE GENOMIC DNA]</scope>
    <source>
        <strain evidence="2">cv. Shumari</strain>
    </source>
</reference>
<dbReference type="PANTHER" id="PTHR32059">
    <property type="entry name" value="RAB11-BINDING PROTEIN RELCH"/>
    <property type="match status" value="1"/>
</dbReference>
<sequence>MRNWEEGENGRHGELSVGGEYVLTAFKLLHKLLDDGRDDQAIRLKQYFSDPSLFPPDLISRLGSLRGCFSLFSICFK</sequence>
<dbReference type="EMBL" id="AP015036">
    <property type="protein sequence ID" value="BAT80991.1"/>
    <property type="molecule type" value="Genomic_DNA"/>
</dbReference>
<dbReference type="InterPro" id="IPR040362">
    <property type="entry name" value="RELCH"/>
</dbReference>